<evidence type="ECO:0000313" key="11">
    <source>
        <dbReference type="Proteomes" id="UP000700059"/>
    </source>
</evidence>
<evidence type="ECO:0000313" key="10">
    <source>
        <dbReference type="EMBL" id="MBX7490533.1"/>
    </source>
</evidence>
<dbReference type="CDD" id="cd02440">
    <property type="entry name" value="AdoMet_MTases"/>
    <property type="match status" value="1"/>
</dbReference>
<dbReference type="InterPro" id="IPR000682">
    <property type="entry name" value="PCMT"/>
</dbReference>
<evidence type="ECO:0000256" key="5">
    <source>
        <dbReference type="ARBA" id="ARBA00022490"/>
    </source>
</evidence>
<evidence type="ECO:0000256" key="4">
    <source>
        <dbReference type="ARBA" id="ARBA00013346"/>
    </source>
</evidence>
<dbReference type="EC" id="2.1.1.77" evidence="3 9"/>
<keyword evidence="7 10" id="KW-0808">Transferase</keyword>
<evidence type="ECO:0000256" key="2">
    <source>
        <dbReference type="ARBA" id="ARBA00005369"/>
    </source>
</evidence>
<dbReference type="Proteomes" id="UP000700059">
    <property type="component" value="Unassembled WGS sequence"/>
</dbReference>
<dbReference type="NCBIfam" id="TIGR00080">
    <property type="entry name" value="pimt"/>
    <property type="match status" value="1"/>
</dbReference>
<comment type="similarity">
    <text evidence="2">Belongs to the methyltransferase superfamily. L-isoaspartyl/D-aspartyl protein methyltransferase family.</text>
</comment>
<proteinExistence type="inferred from homology"/>
<dbReference type="InterPro" id="IPR029063">
    <property type="entry name" value="SAM-dependent_MTases_sf"/>
</dbReference>
<protein>
    <recommendedName>
        <fullName evidence="4 9">Protein-L-isoaspartate O-methyltransferase</fullName>
        <ecNumber evidence="3 9">2.1.1.77</ecNumber>
    </recommendedName>
</protein>
<comment type="subcellular location">
    <subcellularLocation>
        <location evidence="1">Cytoplasm</location>
    </subcellularLocation>
</comment>
<gene>
    <name evidence="10" type="ORF">K4G57_03495</name>
</gene>
<keyword evidence="5" id="KW-0963">Cytoplasm</keyword>
<accession>A0ABS7JMB2</accession>
<name>A0ABS7JMB2_9HELI</name>
<dbReference type="PROSITE" id="PS01279">
    <property type="entry name" value="PCMT"/>
    <property type="match status" value="1"/>
</dbReference>
<dbReference type="GO" id="GO:0032259">
    <property type="term" value="P:methylation"/>
    <property type="evidence" value="ECO:0007669"/>
    <property type="project" value="UniProtKB-KW"/>
</dbReference>
<keyword evidence="6 10" id="KW-0489">Methyltransferase</keyword>
<sequence>MQALKTANLVLEISKHFPISPLTEKAFLSINREIFVPNGFKHLAYALDALPMGASQWISSPLTVAKMTEYLQCEGVDSVLEIGCGSGYQAAILSKIVRRVFSIERIEKLWLEARERIKVCNIYNINTKLDDGQNGWATFAPYDRILFSASTTEIPKSLIEQLNEGGILVAPMLVNNAQIIMRFRKQNGILTQKEELEHCVFVPVVSGLERN</sequence>
<reference evidence="10 11" key="1">
    <citation type="submission" date="2021-08" db="EMBL/GenBank/DDBJ databases">
        <title>Helicobacter spp. isolated from feces of Anatolian Ground Squirrel (Spermophilus xanthoprymnus) in Turkey.</title>
        <authorList>
            <person name="Aydin F."/>
            <person name="Abay S."/>
            <person name="Kayman T."/>
            <person name="Karakaya E."/>
            <person name="Saticioglu I.B."/>
        </authorList>
    </citation>
    <scope>NUCLEOTIDE SEQUENCE [LARGE SCALE GENOMIC DNA]</scope>
    <source>
        <strain evidence="10 11">Faydin-H70</strain>
    </source>
</reference>
<comment type="caution">
    <text evidence="10">The sequence shown here is derived from an EMBL/GenBank/DDBJ whole genome shotgun (WGS) entry which is preliminary data.</text>
</comment>
<dbReference type="NCBIfam" id="NF001453">
    <property type="entry name" value="PRK00312.1"/>
    <property type="match status" value="1"/>
</dbReference>
<dbReference type="EMBL" id="JAIGYQ010000003">
    <property type="protein sequence ID" value="MBX7490533.1"/>
    <property type="molecule type" value="Genomic_DNA"/>
</dbReference>
<dbReference type="RefSeq" id="WP_221531790.1">
    <property type="nucleotide sequence ID" value="NZ_JAIGYP010000003.1"/>
</dbReference>
<evidence type="ECO:0000256" key="9">
    <source>
        <dbReference type="NCBIfam" id="TIGR00080"/>
    </source>
</evidence>
<dbReference type="Gene3D" id="3.40.50.150">
    <property type="entry name" value="Vaccinia Virus protein VP39"/>
    <property type="match status" value="1"/>
</dbReference>
<evidence type="ECO:0000256" key="6">
    <source>
        <dbReference type="ARBA" id="ARBA00022603"/>
    </source>
</evidence>
<organism evidence="10 11">
    <name type="scientific">Helicobacter turcicus</name>
    <dbReference type="NCBI Taxonomy" id="2867412"/>
    <lineage>
        <taxon>Bacteria</taxon>
        <taxon>Pseudomonadati</taxon>
        <taxon>Campylobacterota</taxon>
        <taxon>Epsilonproteobacteria</taxon>
        <taxon>Campylobacterales</taxon>
        <taxon>Helicobacteraceae</taxon>
        <taxon>Helicobacter</taxon>
    </lineage>
</organism>
<dbReference type="Pfam" id="PF01135">
    <property type="entry name" value="PCMT"/>
    <property type="match status" value="1"/>
</dbReference>
<dbReference type="PANTHER" id="PTHR11579">
    <property type="entry name" value="PROTEIN-L-ISOASPARTATE O-METHYLTRANSFERASE"/>
    <property type="match status" value="1"/>
</dbReference>
<evidence type="ECO:0000256" key="1">
    <source>
        <dbReference type="ARBA" id="ARBA00004496"/>
    </source>
</evidence>
<evidence type="ECO:0000256" key="7">
    <source>
        <dbReference type="ARBA" id="ARBA00022679"/>
    </source>
</evidence>
<dbReference type="GO" id="GO:0004719">
    <property type="term" value="F:protein-L-isoaspartate (D-aspartate) O-methyltransferase activity"/>
    <property type="evidence" value="ECO:0007669"/>
    <property type="project" value="UniProtKB-EC"/>
</dbReference>
<evidence type="ECO:0000256" key="8">
    <source>
        <dbReference type="ARBA" id="ARBA00022691"/>
    </source>
</evidence>
<keyword evidence="8" id="KW-0949">S-adenosyl-L-methionine</keyword>
<dbReference type="SUPFAM" id="SSF53335">
    <property type="entry name" value="S-adenosyl-L-methionine-dependent methyltransferases"/>
    <property type="match status" value="1"/>
</dbReference>
<dbReference type="PANTHER" id="PTHR11579:SF0">
    <property type="entry name" value="PROTEIN-L-ISOASPARTATE(D-ASPARTATE) O-METHYLTRANSFERASE"/>
    <property type="match status" value="1"/>
</dbReference>
<evidence type="ECO:0000256" key="3">
    <source>
        <dbReference type="ARBA" id="ARBA00011890"/>
    </source>
</evidence>
<keyword evidence="11" id="KW-1185">Reference proteome</keyword>